<keyword evidence="4" id="KW-0472">Membrane</keyword>
<reference evidence="9 10" key="1">
    <citation type="submission" date="2016-05" db="EMBL/GenBank/DDBJ databases">
        <title>Niabella ginsenosidivorans BS26 whole genome sequencing.</title>
        <authorList>
            <person name="Im W.T."/>
            <person name="Siddiqi M.Z."/>
        </authorList>
    </citation>
    <scope>NUCLEOTIDE SEQUENCE [LARGE SCALE GENOMIC DNA]</scope>
    <source>
        <strain evidence="9 10">BS26</strain>
    </source>
</reference>
<feature type="chain" id="PRO_5008389949" description="Carbohydrate-binding protein SusD" evidence="6">
    <location>
        <begin position="21"/>
        <end position="493"/>
    </location>
</feature>
<dbReference type="EMBL" id="CP015772">
    <property type="protein sequence ID" value="ANH82234.1"/>
    <property type="molecule type" value="Genomic_DNA"/>
</dbReference>
<keyword evidence="10" id="KW-1185">Reference proteome</keyword>
<dbReference type="Gene3D" id="1.25.40.390">
    <property type="match status" value="1"/>
</dbReference>
<evidence type="ECO:0000259" key="8">
    <source>
        <dbReference type="Pfam" id="PF14322"/>
    </source>
</evidence>
<evidence type="ECO:0000256" key="3">
    <source>
        <dbReference type="ARBA" id="ARBA00022729"/>
    </source>
</evidence>
<dbReference type="RefSeq" id="WP_067758051.1">
    <property type="nucleotide sequence ID" value="NZ_CP015772.1"/>
</dbReference>
<dbReference type="OrthoDB" id="9792139at2"/>
<feature type="domain" description="RagB/SusD" evidence="7">
    <location>
        <begin position="377"/>
        <end position="455"/>
    </location>
</feature>
<dbReference type="PROSITE" id="PS51257">
    <property type="entry name" value="PROKAR_LIPOPROTEIN"/>
    <property type="match status" value="1"/>
</dbReference>
<organism evidence="9 10">
    <name type="scientific">Niabella ginsenosidivorans</name>
    <dbReference type="NCBI Taxonomy" id="1176587"/>
    <lineage>
        <taxon>Bacteria</taxon>
        <taxon>Pseudomonadati</taxon>
        <taxon>Bacteroidota</taxon>
        <taxon>Chitinophagia</taxon>
        <taxon>Chitinophagales</taxon>
        <taxon>Chitinophagaceae</taxon>
        <taxon>Niabella</taxon>
    </lineage>
</organism>
<dbReference type="SUPFAM" id="SSF48452">
    <property type="entry name" value="TPR-like"/>
    <property type="match status" value="1"/>
</dbReference>
<name>A0A1A9I6S0_9BACT</name>
<proteinExistence type="inferred from homology"/>
<dbReference type="Pfam" id="PF14322">
    <property type="entry name" value="SusD-like_3"/>
    <property type="match status" value="1"/>
</dbReference>
<dbReference type="Pfam" id="PF07980">
    <property type="entry name" value="SusD_RagB"/>
    <property type="match status" value="1"/>
</dbReference>
<evidence type="ECO:0000313" key="9">
    <source>
        <dbReference type="EMBL" id="ANH82234.1"/>
    </source>
</evidence>
<dbReference type="AlphaFoldDB" id="A0A1A9I6S0"/>
<evidence type="ECO:0000256" key="4">
    <source>
        <dbReference type="ARBA" id="ARBA00023136"/>
    </source>
</evidence>
<keyword evidence="5" id="KW-0998">Cell outer membrane</keyword>
<feature type="domain" description="SusD-like N-terminal" evidence="8">
    <location>
        <begin position="78"/>
        <end position="240"/>
    </location>
</feature>
<dbReference type="CDD" id="cd08977">
    <property type="entry name" value="SusD"/>
    <property type="match status" value="1"/>
</dbReference>
<protein>
    <recommendedName>
        <fullName evidence="11">Carbohydrate-binding protein SusD</fullName>
    </recommendedName>
</protein>
<evidence type="ECO:0000256" key="1">
    <source>
        <dbReference type="ARBA" id="ARBA00004442"/>
    </source>
</evidence>
<evidence type="ECO:0000256" key="5">
    <source>
        <dbReference type="ARBA" id="ARBA00023237"/>
    </source>
</evidence>
<evidence type="ECO:0000256" key="6">
    <source>
        <dbReference type="SAM" id="SignalP"/>
    </source>
</evidence>
<evidence type="ECO:0000313" key="10">
    <source>
        <dbReference type="Proteomes" id="UP000077667"/>
    </source>
</evidence>
<accession>A0A1A9I6S0</accession>
<dbReference type="GO" id="GO:0009279">
    <property type="term" value="C:cell outer membrane"/>
    <property type="evidence" value="ECO:0007669"/>
    <property type="project" value="UniProtKB-SubCell"/>
</dbReference>
<evidence type="ECO:0008006" key="11">
    <source>
        <dbReference type="Google" id="ProtNLM"/>
    </source>
</evidence>
<dbReference type="STRING" id="1176587.A8C56_15815"/>
<evidence type="ECO:0000256" key="2">
    <source>
        <dbReference type="ARBA" id="ARBA00006275"/>
    </source>
</evidence>
<comment type="subcellular location">
    <subcellularLocation>
        <location evidence="1">Cell outer membrane</location>
    </subcellularLocation>
</comment>
<dbReference type="InterPro" id="IPR033985">
    <property type="entry name" value="SusD-like_N"/>
</dbReference>
<sequence>MKKKQINIFLVVALIVSAAACNKNEKLNPLPTTLISDLSAFETPDRISNQVNGLYATYKQGGFWGSGYLYYSEARAGDFIATNLNPTRGALSYQMIVDPATADVANVWEQGYQVINGCNVFIEGMEKQGNAVVGDETGKNYVAEARFLRALAYYYLLQLYADPYTKNAGASPALPLRLTANRGLADYNLARSSVAQVYNQVISDLNFAEQNLPDQYSTALLNTTRAHKNTAIAAKTNVYLSMGKYDSVVYEANKIVSASAPFAAPSGVANALAADITAVFKAPYTSAESVFSMPFSATDVPGTSLGNAYLPDGTNATGLGTSGTGDFYLFENGVVNEPSWSADDKRRSFVFRTPSGPNTGRLWCVKYRLSSPYIDFIPVIRYAEVLLNLAEALANLNGVDNKALALLNAVRNRSDNATTITAGNKQELIDKIITERHIEFFGEGIRNADLMRLQKPVPAKTPSGGSPVAAVAPGTSNYIWPIPNSEALYNRGL</sequence>
<keyword evidence="3 6" id="KW-0732">Signal</keyword>
<dbReference type="InterPro" id="IPR012944">
    <property type="entry name" value="SusD_RagB_dom"/>
</dbReference>
<dbReference type="Proteomes" id="UP000077667">
    <property type="component" value="Chromosome"/>
</dbReference>
<gene>
    <name evidence="9" type="ORF">A8C56_15815</name>
</gene>
<dbReference type="KEGG" id="nia:A8C56_15815"/>
<feature type="signal peptide" evidence="6">
    <location>
        <begin position="1"/>
        <end position="20"/>
    </location>
</feature>
<evidence type="ECO:0000259" key="7">
    <source>
        <dbReference type="Pfam" id="PF07980"/>
    </source>
</evidence>
<dbReference type="InterPro" id="IPR011990">
    <property type="entry name" value="TPR-like_helical_dom_sf"/>
</dbReference>
<comment type="similarity">
    <text evidence="2">Belongs to the SusD family.</text>
</comment>